<dbReference type="AlphaFoldDB" id="A0A7J6LUJ0"/>
<feature type="domain" description="C3H1-type" evidence="6">
    <location>
        <begin position="135"/>
        <end position="163"/>
    </location>
</feature>
<feature type="zinc finger region" description="C3H1-type" evidence="4">
    <location>
        <begin position="135"/>
        <end position="163"/>
    </location>
</feature>
<comment type="caution">
    <text evidence="7">The sequence shown here is derived from an EMBL/GenBank/DDBJ whole genome shotgun (WGS) entry which is preliminary data.</text>
</comment>
<feature type="domain" description="C3H1-type" evidence="6">
    <location>
        <begin position="100"/>
        <end position="127"/>
    </location>
</feature>
<keyword evidence="1 4" id="KW-0479">Metal-binding</keyword>
<evidence type="ECO:0000256" key="1">
    <source>
        <dbReference type="ARBA" id="ARBA00022723"/>
    </source>
</evidence>
<feature type="compositionally biased region" description="Polar residues" evidence="5">
    <location>
        <begin position="480"/>
        <end position="489"/>
    </location>
</feature>
<feature type="compositionally biased region" description="Polar residues" evidence="5">
    <location>
        <begin position="287"/>
        <end position="309"/>
    </location>
</feature>
<evidence type="ECO:0000256" key="3">
    <source>
        <dbReference type="ARBA" id="ARBA00022833"/>
    </source>
</evidence>
<feature type="compositionally biased region" description="Polar residues" evidence="5">
    <location>
        <begin position="1"/>
        <end position="19"/>
    </location>
</feature>
<feature type="compositionally biased region" description="Pro residues" evidence="5">
    <location>
        <begin position="310"/>
        <end position="321"/>
    </location>
</feature>
<dbReference type="Proteomes" id="UP000570595">
    <property type="component" value="Unassembled WGS sequence"/>
</dbReference>
<dbReference type="EMBL" id="JABAHT010000155">
    <property type="protein sequence ID" value="KAF4662927.1"/>
    <property type="molecule type" value="Genomic_DNA"/>
</dbReference>
<proteinExistence type="predicted"/>
<feature type="compositionally biased region" description="Polar residues" evidence="5">
    <location>
        <begin position="210"/>
        <end position="222"/>
    </location>
</feature>
<dbReference type="Pfam" id="PF00642">
    <property type="entry name" value="zf-CCCH"/>
    <property type="match status" value="1"/>
</dbReference>
<dbReference type="Gene3D" id="4.10.1000.10">
    <property type="entry name" value="Zinc finger, CCCH-type"/>
    <property type="match status" value="2"/>
</dbReference>
<feature type="compositionally biased region" description="Low complexity" evidence="5">
    <location>
        <begin position="457"/>
        <end position="472"/>
    </location>
</feature>
<evidence type="ECO:0000256" key="5">
    <source>
        <dbReference type="SAM" id="MobiDB-lite"/>
    </source>
</evidence>
<feature type="region of interest" description="Disordered" evidence="5">
    <location>
        <begin position="547"/>
        <end position="579"/>
    </location>
</feature>
<dbReference type="SMART" id="SM00356">
    <property type="entry name" value="ZnF_C3H1"/>
    <property type="match status" value="3"/>
</dbReference>
<feature type="region of interest" description="Disordered" evidence="5">
    <location>
        <begin position="680"/>
        <end position="699"/>
    </location>
</feature>
<evidence type="ECO:0000259" key="6">
    <source>
        <dbReference type="PROSITE" id="PS50103"/>
    </source>
</evidence>
<keyword evidence="2 4" id="KW-0863">Zinc-finger</keyword>
<feature type="region of interest" description="Disordered" evidence="5">
    <location>
        <begin position="1"/>
        <end position="90"/>
    </location>
</feature>
<feature type="compositionally biased region" description="Polar residues" evidence="5">
    <location>
        <begin position="754"/>
        <end position="772"/>
    </location>
</feature>
<reference evidence="7 8" key="1">
    <citation type="submission" date="2020-04" db="EMBL/GenBank/DDBJ databases">
        <title>Perkinsus olseni comparative genomics.</title>
        <authorList>
            <person name="Bogema D.R."/>
        </authorList>
    </citation>
    <scope>NUCLEOTIDE SEQUENCE [LARGE SCALE GENOMIC DNA]</scope>
    <source>
        <strain evidence="7">ATCC PRA-179</strain>
    </source>
</reference>
<dbReference type="InterPro" id="IPR041367">
    <property type="entry name" value="Znf-CCCH_4"/>
</dbReference>
<accession>A0A7J6LUJ0</accession>
<dbReference type="Gene3D" id="2.30.30.1190">
    <property type="match status" value="1"/>
</dbReference>
<gene>
    <name evidence="7" type="ORF">FOZ61_002063</name>
</gene>
<name>A0A7J6LUJ0_PEROL</name>
<dbReference type="GO" id="GO:0008270">
    <property type="term" value="F:zinc ion binding"/>
    <property type="evidence" value="ECO:0007669"/>
    <property type="project" value="UniProtKB-KW"/>
</dbReference>
<feature type="compositionally biased region" description="Low complexity" evidence="5">
    <location>
        <begin position="498"/>
        <end position="516"/>
    </location>
</feature>
<evidence type="ECO:0000256" key="2">
    <source>
        <dbReference type="ARBA" id="ARBA00022771"/>
    </source>
</evidence>
<dbReference type="PROSITE" id="PS50103">
    <property type="entry name" value="ZF_C3H1"/>
    <property type="match status" value="3"/>
</dbReference>
<keyword evidence="3 4" id="KW-0862">Zinc</keyword>
<feature type="compositionally biased region" description="Low complexity" evidence="5">
    <location>
        <begin position="686"/>
        <end position="699"/>
    </location>
</feature>
<protein>
    <recommendedName>
        <fullName evidence="6">C3H1-type domain-containing protein</fullName>
    </recommendedName>
</protein>
<feature type="region of interest" description="Disordered" evidence="5">
    <location>
        <begin position="722"/>
        <end position="772"/>
    </location>
</feature>
<dbReference type="SUPFAM" id="SSF90229">
    <property type="entry name" value="CCCH zinc finger"/>
    <property type="match status" value="2"/>
</dbReference>
<feature type="compositionally biased region" description="Basic and acidic residues" evidence="5">
    <location>
        <begin position="735"/>
        <end position="746"/>
    </location>
</feature>
<dbReference type="Pfam" id="PF18044">
    <property type="entry name" value="zf-CCCH_4"/>
    <property type="match status" value="1"/>
</dbReference>
<dbReference type="InterPro" id="IPR036855">
    <property type="entry name" value="Znf_CCCH_sf"/>
</dbReference>
<sequence>MNTWDTNNVTSSATANAGNPLSAAPGRPYPDGGMQPYYPRQQQQQQQHGHGHHDQKGGNKHYHHPRSVSGGNAMAVTPTSSNNGGAKGELSVAPGVRKQFLRTKLCKHFLRGCCLYGDKCTYAHDYSQIQVRPDLRKTKMCQANLEGRCPYRAEECQFAHSTEDLKATPGLFKTVLCSWWQKGECDMGDKCRFAHGEEELQRPSAPSGPENVSITPGSTPLLQNPAGDEKEGSSTQSGEAPQQQQQSTPPPPGLHHFENLPPVSHVPTPPQMQQQQQQPSRPAEPTTMPSGAYPSSMTAGSNARSAPQAQPQPTPNVFTPPPEVAVSPAEVLKYKQNQFATVLSGSLAAAAQAAAMQQRPTQDPAAYAAQQQQQWAIAAAAATAATAAVASIAGGFEPTPAQLQNLSLMAARSLHQQAAMQQMYLSYTAQQQQAMLVQQQAAAAVAAQQWQRQQMAQRQQQQQQRQQQEQQQGNMPPPNQHSYDQYELSQQQQHDEGLQGSQQQQQQQLMHQGGLHTSASAPGMHETEDMDGASVDRSVASDRQVNLHAPVETPGNDDHGIRDYPSSSNLSDMASATATEASGTEFGDVAAPLPNIKSSAAILGGSGLKHVASMSIPQQPHLNDDDAMASTSNLMKAFASSPALCTVGSLLGLSNQAEPLSPEEEAELAEFGALSELYSQDPSAQASPSYHATSSSSAHHNIGGLAQSASFNCFPSLLASVGESPRPRAGSDPAMHGHDDDSKASDDLLAELQNLVSGQQNADGNSSSAGVH</sequence>
<feature type="region of interest" description="Disordered" evidence="5">
    <location>
        <begin position="457"/>
        <end position="534"/>
    </location>
</feature>
<evidence type="ECO:0000313" key="8">
    <source>
        <dbReference type="Proteomes" id="UP000570595"/>
    </source>
</evidence>
<feature type="zinc finger region" description="C3H1-type" evidence="4">
    <location>
        <begin position="100"/>
        <end position="127"/>
    </location>
</feature>
<feature type="zinc finger region" description="C3H1-type" evidence="4">
    <location>
        <begin position="171"/>
        <end position="198"/>
    </location>
</feature>
<feature type="domain" description="C3H1-type" evidence="6">
    <location>
        <begin position="171"/>
        <end position="198"/>
    </location>
</feature>
<evidence type="ECO:0000313" key="7">
    <source>
        <dbReference type="EMBL" id="KAF4662927.1"/>
    </source>
</evidence>
<evidence type="ECO:0000256" key="4">
    <source>
        <dbReference type="PROSITE-ProRule" id="PRU00723"/>
    </source>
</evidence>
<feature type="region of interest" description="Disordered" evidence="5">
    <location>
        <begin position="197"/>
        <end position="321"/>
    </location>
</feature>
<organism evidence="7 8">
    <name type="scientific">Perkinsus olseni</name>
    <name type="common">Perkinsus atlanticus</name>
    <dbReference type="NCBI Taxonomy" id="32597"/>
    <lineage>
        <taxon>Eukaryota</taxon>
        <taxon>Sar</taxon>
        <taxon>Alveolata</taxon>
        <taxon>Perkinsozoa</taxon>
        <taxon>Perkinsea</taxon>
        <taxon>Perkinsida</taxon>
        <taxon>Perkinsidae</taxon>
        <taxon>Perkinsus</taxon>
    </lineage>
</organism>
<dbReference type="InterPro" id="IPR000571">
    <property type="entry name" value="Znf_CCCH"/>
</dbReference>
<dbReference type="OrthoDB" id="410307at2759"/>